<name>A0A540WAH6_9ACTN</name>
<protein>
    <submittedName>
        <fullName evidence="1">Iron-sulfur protein</fullName>
    </submittedName>
</protein>
<sequence>MTVRSAAPPAPWATAYPAFTRVFPDLRVRLDGRLEHGWVPVRRLLGSPALRARLIAAELCAAERRYGRAPRPDVAAGFWLHRYAWPLCLLFTLPWLLQRRVPLLGPERLACRHQPRGGPAELAVLGSGSTRFACLPDDPSTGHPGALVLPNQRALDAALRRTVAAQLGPLFAAFGPELRRGPRTLWGLATDELVEGLWFAAGLLGEEARAVAALTGLLPAEPFAGAASFRADGPDLRRSRVSCCLFYTLRPDRPCAGCPRNCRQPGANRQLTGGD</sequence>
<reference evidence="1 2" key="1">
    <citation type="submission" date="2019-06" db="EMBL/GenBank/DDBJ databases">
        <title>Description of Kitasatospora acidophila sp. nov. isolated from pine grove soil, and reclassification of Streptomyces novaecaesareae to Kitasatospora novaeceasareae comb. nov.</title>
        <authorList>
            <person name="Kim M.J."/>
        </authorList>
    </citation>
    <scope>NUCLEOTIDE SEQUENCE [LARGE SCALE GENOMIC DNA]</scope>
    <source>
        <strain evidence="1 2">MMS16-CNU292</strain>
    </source>
</reference>
<dbReference type="AlphaFoldDB" id="A0A540WAH6"/>
<dbReference type="RefSeq" id="WP_141636420.1">
    <property type="nucleotide sequence ID" value="NZ_VIGB01000003.1"/>
</dbReference>
<evidence type="ECO:0000313" key="2">
    <source>
        <dbReference type="Proteomes" id="UP000319103"/>
    </source>
</evidence>
<comment type="caution">
    <text evidence="1">The sequence shown here is derived from an EMBL/GenBank/DDBJ whole genome shotgun (WGS) entry which is preliminary data.</text>
</comment>
<keyword evidence="2" id="KW-1185">Reference proteome</keyword>
<dbReference type="OrthoDB" id="5181364at2"/>
<dbReference type="Proteomes" id="UP000319103">
    <property type="component" value="Unassembled WGS sequence"/>
</dbReference>
<proteinExistence type="predicted"/>
<gene>
    <name evidence="1" type="ORF">E6W39_31775</name>
</gene>
<dbReference type="EMBL" id="VIGB01000003">
    <property type="protein sequence ID" value="TQF05972.1"/>
    <property type="molecule type" value="Genomic_DNA"/>
</dbReference>
<accession>A0A540WAH6</accession>
<organism evidence="1 2">
    <name type="scientific">Kitasatospora acidiphila</name>
    <dbReference type="NCBI Taxonomy" id="2567942"/>
    <lineage>
        <taxon>Bacteria</taxon>
        <taxon>Bacillati</taxon>
        <taxon>Actinomycetota</taxon>
        <taxon>Actinomycetes</taxon>
        <taxon>Kitasatosporales</taxon>
        <taxon>Streptomycetaceae</taxon>
        <taxon>Kitasatospora</taxon>
    </lineage>
</organism>
<evidence type="ECO:0000313" key="1">
    <source>
        <dbReference type="EMBL" id="TQF05972.1"/>
    </source>
</evidence>